<name>A0A926CZT6_9FIRM</name>
<dbReference type="AlphaFoldDB" id="A0A926CZT6"/>
<accession>A0A926CZT6</accession>
<dbReference type="Proteomes" id="UP000654279">
    <property type="component" value="Unassembled WGS sequence"/>
</dbReference>
<comment type="caution">
    <text evidence="1">The sequence shown here is derived from an EMBL/GenBank/DDBJ whole genome shotgun (WGS) entry which is preliminary data.</text>
</comment>
<evidence type="ECO:0000313" key="2">
    <source>
        <dbReference type="Proteomes" id="UP000654279"/>
    </source>
</evidence>
<dbReference type="RefSeq" id="WP_138296584.1">
    <property type="nucleotide sequence ID" value="NZ_JACRSO010000001.1"/>
</dbReference>
<protein>
    <submittedName>
        <fullName evidence="1">Uncharacterized protein</fullName>
    </submittedName>
</protein>
<gene>
    <name evidence="1" type="ORF">H8699_04770</name>
</gene>
<sequence>MGKVILGCCACCGKFGGHMMRLPGGRLCRSCEGRIIKQRAHEHEPELIGQIYRLISPGILDEWLARTVE</sequence>
<keyword evidence="2" id="KW-1185">Reference proteome</keyword>
<dbReference type="EMBL" id="JACRSO010000001">
    <property type="protein sequence ID" value="MBC8528751.1"/>
    <property type="molecule type" value="Genomic_DNA"/>
</dbReference>
<reference evidence="1" key="1">
    <citation type="submission" date="2020-08" db="EMBL/GenBank/DDBJ databases">
        <title>Genome public.</title>
        <authorList>
            <person name="Liu C."/>
            <person name="Sun Q."/>
        </authorList>
    </citation>
    <scope>NUCLEOTIDE SEQUENCE</scope>
    <source>
        <strain evidence="1">NSJ-44</strain>
    </source>
</reference>
<organism evidence="1 2">
    <name type="scientific">Luoshenia tenuis</name>
    <dbReference type="NCBI Taxonomy" id="2763654"/>
    <lineage>
        <taxon>Bacteria</taxon>
        <taxon>Bacillati</taxon>
        <taxon>Bacillota</taxon>
        <taxon>Clostridia</taxon>
        <taxon>Christensenellales</taxon>
        <taxon>Christensenellaceae</taxon>
        <taxon>Luoshenia</taxon>
    </lineage>
</organism>
<evidence type="ECO:0000313" key="1">
    <source>
        <dbReference type="EMBL" id="MBC8528751.1"/>
    </source>
</evidence>
<proteinExistence type="predicted"/>